<dbReference type="InterPro" id="IPR001138">
    <property type="entry name" value="Zn2Cys6_DnaBD"/>
</dbReference>
<gene>
    <name evidence="8" type="ORF">EJ05DRAFT_511287</name>
</gene>
<dbReference type="AlphaFoldDB" id="A0A6A6W4K4"/>
<dbReference type="EMBL" id="ML996573">
    <property type="protein sequence ID" value="KAF2757485.1"/>
    <property type="molecule type" value="Genomic_DNA"/>
</dbReference>
<keyword evidence="2" id="KW-0805">Transcription regulation</keyword>
<feature type="domain" description="Zn(2)-C6 fungal-type" evidence="7">
    <location>
        <begin position="15"/>
        <end position="47"/>
    </location>
</feature>
<protein>
    <recommendedName>
        <fullName evidence="7">Zn(2)-C6 fungal-type domain-containing protein</fullName>
    </recommendedName>
</protein>
<comment type="subcellular location">
    <subcellularLocation>
        <location evidence="1">Nucleus</location>
    </subcellularLocation>
</comment>
<evidence type="ECO:0000313" key="9">
    <source>
        <dbReference type="Proteomes" id="UP000799437"/>
    </source>
</evidence>
<accession>A0A6A6W4K4</accession>
<dbReference type="GO" id="GO:0000981">
    <property type="term" value="F:DNA-binding transcription factor activity, RNA polymerase II-specific"/>
    <property type="evidence" value="ECO:0007669"/>
    <property type="project" value="InterPro"/>
</dbReference>
<dbReference type="SMART" id="SM00066">
    <property type="entry name" value="GAL4"/>
    <property type="match status" value="1"/>
</dbReference>
<dbReference type="CDD" id="cd00067">
    <property type="entry name" value="GAL4"/>
    <property type="match status" value="1"/>
</dbReference>
<dbReference type="GO" id="GO:0000976">
    <property type="term" value="F:transcription cis-regulatory region binding"/>
    <property type="evidence" value="ECO:0007669"/>
    <property type="project" value="TreeGrafter"/>
</dbReference>
<dbReference type="RefSeq" id="XP_033599936.1">
    <property type="nucleotide sequence ID" value="XM_033748234.1"/>
</dbReference>
<evidence type="ECO:0000256" key="6">
    <source>
        <dbReference type="SAM" id="MobiDB-lite"/>
    </source>
</evidence>
<dbReference type="Proteomes" id="UP000799437">
    <property type="component" value="Unassembled WGS sequence"/>
</dbReference>
<dbReference type="OrthoDB" id="3429912at2759"/>
<proteinExistence type="predicted"/>
<organism evidence="8 9">
    <name type="scientific">Pseudovirgaria hyperparasitica</name>
    <dbReference type="NCBI Taxonomy" id="470096"/>
    <lineage>
        <taxon>Eukaryota</taxon>
        <taxon>Fungi</taxon>
        <taxon>Dikarya</taxon>
        <taxon>Ascomycota</taxon>
        <taxon>Pezizomycotina</taxon>
        <taxon>Dothideomycetes</taxon>
        <taxon>Dothideomycetes incertae sedis</taxon>
        <taxon>Acrospermales</taxon>
        <taxon>Acrospermaceae</taxon>
        <taxon>Pseudovirgaria</taxon>
    </lineage>
</organism>
<dbReference type="InterPro" id="IPR051089">
    <property type="entry name" value="prtT"/>
</dbReference>
<dbReference type="PANTHER" id="PTHR31845:SF17">
    <property type="entry name" value="ZN(II)2CYS6 TRANSCRIPTION FACTOR (EUROFUNG)"/>
    <property type="match status" value="1"/>
</dbReference>
<name>A0A6A6W4K4_9PEZI</name>
<dbReference type="Gene3D" id="4.10.240.10">
    <property type="entry name" value="Zn(2)-C6 fungal-type DNA-binding domain"/>
    <property type="match status" value="1"/>
</dbReference>
<dbReference type="PROSITE" id="PS50048">
    <property type="entry name" value="ZN2_CY6_FUNGAL_2"/>
    <property type="match status" value="1"/>
</dbReference>
<feature type="compositionally biased region" description="Polar residues" evidence="6">
    <location>
        <begin position="151"/>
        <end position="177"/>
    </location>
</feature>
<dbReference type="GO" id="GO:0005634">
    <property type="term" value="C:nucleus"/>
    <property type="evidence" value="ECO:0007669"/>
    <property type="project" value="UniProtKB-SubCell"/>
</dbReference>
<keyword evidence="5" id="KW-0539">Nucleus</keyword>
<evidence type="ECO:0000256" key="2">
    <source>
        <dbReference type="ARBA" id="ARBA00023015"/>
    </source>
</evidence>
<dbReference type="Pfam" id="PF00172">
    <property type="entry name" value="Zn_clus"/>
    <property type="match status" value="1"/>
</dbReference>
<evidence type="ECO:0000313" key="8">
    <source>
        <dbReference type="EMBL" id="KAF2757485.1"/>
    </source>
</evidence>
<keyword evidence="4" id="KW-0804">Transcription</keyword>
<feature type="region of interest" description="Disordered" evidence="6">
    <location>
        <begin position="102"/>
        <end position="124"/>
    </location>
</feature>
<dbReference type="GO" id="GO:0008270">
    <property type="term" value="F:zinc ion binding"/>
    <property type="evidence" value="ECO:0007669"/>
    <property type="project" value="InterPro"/>
</dbReference>
<dbReference type="InterPro" id="IPR036864">
    <property type="entry name" value="Zn2-C6_fun-type_DNA-bd_sf"/>
</dbReference>
<evidence type="ECO:0000259" key="7">
    <source>
        <dbReference type="PROSITE" id="PS50048"/>
    </source>
</evidence>
<keyword evidence="3" id="KW-0238">DNA-binding</keyword>
<reference evidence="8" key="1">
    <citation type="journal article" date="2020" name="Stud. Mycol.">
        <title>101 Dothideomycetes genomes: a test case for predicting lifestyles and emergence of pathogens.</title>
        <authorList>
            <person name="Haridas S."/>
            <person name="Albert R."/>
            <person name="Binder M."/>
            <person name="Bloem J."/>
            <person name="Labutti K."/>
            <person name="Salamov A."/>
            <person name="Andreopoulos B."/>
            <person name="Baker S."/>
            <person name="Barry K."/>
            <person name="Bills G."/>
            <person name="Bluhm B."/>
            <person name="Cannon C."/>
            <person name="Castanera R."/>
            <person name="Culley D."/>
            <person name="Daum C."/>
            <person name="Ezra D."/>
            <person name="Gonzalez J."/>
            <person name="Henrissat B."/>
            <person name="Kuo A."/>
            <person name="Liang C."/>
            <person name="Lipzen A."/>
            <person name="Lutzoni F."/>
            <person name="Magnuson J."/>
            <person name="Mondo S."/>
            <person name="Nolan M."/>
            <person name="Ohm R."/>
            <person name="Pangilinan J."/>
            <person name="Park H.-J."/>
            <person name="Ramirez L."/>
            <person name="Alfaro M."/>
            <person name="Sun H."/>
            <person name="Tritt A."/>
            <person name="Yoshinaga Y."/>
            <person name="Zwiers L.-H."/>
            <person name="Turgeon B."/>
            <person name="Goodwin S."/>
            <person name="Spatafora J."/>
            <person name="Crous P."/>
            <person name="Grigoriev I."/>
        </authorList>
    </citation>
    <scope>NUCLEOTIDE SEQUENCE</scope>
    <source>
        <strain evidence="8">CBS 121739</strain>
    </source>
</reference>
<evidence type="ECO:0000256" key="4">
    <source>
        <dbReference type="ARBA" id="ARBA00023163"/>
    </source>
</evidence>
<keyword evidence="9" id="KW-1185">Reference proteome</keyword>
<dbReference type="PROSITE" id="PS00463">
    <property type="entry name" value="ZN2_CY6_FUNGAL_1"/>
    <property type="match status" value="1"/>
</dbReference>
<dbReference type="PANTHER" id="PTHR31845">
    <property type="entry name" value="FINGER DOMAIN PROTEIN, PUTATIVE-RELATED"/>
    <property type="match status" value="1"/>
</dbReference>
<evidence type="ECO:0000256" key="3">
    <source>
        <dbReference type="ARBA" id="ARBA00023125"/>
    </source>
</evidence>
<feature type="region of interest" description="Disordered" evidence="6">
    <location>
        <begin position="149"/>
        <end position="179"/>
    </location>
</feature>
<dbReference type="SUPFAM" id="SSF57701">
    <property type="entry name" value="Zn2/Cys6 DNA-binding domain"/>
    <property type="match status" value="1"/>
</dbReference>
<dbReference type="GeneID" id="54489288"/>
<sequence>MSSLDHFSSATKQAACLHCRRSKVKCKRDQGDVVCERCQNAGLDCSTPGQFHVGRQKGVKNKRSGLEKAVFQIEEALKKSRNDPPLGAASNTELHRLLDEARSRLSSSAQGPTGPIPDITPSRHSLDVDNQQLALDDAENPLQLLARASDLQLSSPQGSTQDVTTPSNRRPTISGPQITPKAHRFFRPMRATNASEEERHNDLDPIDLGLVTIDEAEMLTSFFHRNLAHTRWGLDPFLYTLDFIRKRSSFLLTSIMAASSLFISYTDALAKRLSIHTKVLAQRVIAQRLRSVEIVLAFIVNIPWMPPGDHSADDDTGLYLATAMSIALDLSLDKIILPSSYIDRKVLDRIPNADCIDARKALTMDGFDGVDPSTEWGRRLCNNRERIWIALFVLERGVCLARGRRYTVPISPLINHCDKFHTIDIAIPGDRAMISMSVLRRDLDGLFSEVRLRCDSFTSSDNGSNIARDIERSIEKFFDSWLIIWTAGKKEALPPYVEVMITSVHMTSTPSALTILCRHTKLSTYTKVMNHPTAPLEVKRLFRASALSSALNVMRAVVQSSSQLASMPNNTCIMLAFAACMALNLCTGPSSGGANLAPSIAQLIEEAADVLERLGTTPKHRRGQSVYYGEYLRDLVRQAPVPLPATAPPPAENPKHAAQTMETVFSSGTQQAFHTLQNSNNVLWGEPLHFSAMSDDQINEAIGQGFDTTMSETSGLWLDWNDMPEFGFQ</sequence>
<dbReference type="CDD" id="cd12148">
    <property type="entry name" value="fungal_TF_MHR"/>
    <property type="match status" value="1"/>
</dbReference>
<evidence type="ECO:0000256" key="5">
    <source>
        <dbReference type="ARBA" id="ARBA00023242"/>
    </source>
</evidence>
<evidence type="ECO:0000256" key="1">
    <source>
        <dbReference type="ARBA" id="ARBA00004123"/>
    </source>
</evidence>